<dbReference type="InterPro" id="IPR004360">
    <property type="entry name" value="Glyas_Fos-R_dOase_dom"/>
</dbReference>
<name>A0ABS5WCR0_9FLAO</name>
<dbReference type="Pfam" id="PF00903">
    <property type="entry name" value="Glyoxalase"/>
    <property type="match status" value="2"/>
</dbReference>
<dbReference type="SUPFAM" id="SSF54593">
    <property type="entry name" value="Glyoxalase/Bleomycin resistance protein/Dihydroxybiphenyl dioxygenase"/>
    <property type="match status" value="2"/>
</dbReference>
<dbReference type="InterPro" id="IPR051785">
    <property type="entry name" value="MMCE/EMCE_epimerase"/>
</dbReference>
<keyword evidence="4" id="KW-1185">Reference proteome</keyword>
<dbReference type="InterPro" id="IPR029068">
    <property type="entry name" value="Glyas_Bleomycin-R_OHBP_Dase"/>
</dbReference>
<dbReference type="RefSeq" id="WP_214611299.1">
    <property type="nucleotide sequence ID" value="NZ_JACATN010000002.1"/>
</dbReference>
<dbReference type="EMBL" id="JACATN010000002">
    <property type="protein sequence ID" value="MBT2161142.1"/>
    <property type="molecule type" value="Genomic_DNA"/>
</dbReference>
<dbReference type="Proteomes" id="UP000740413">
    <property type="component" value="Unassembled WGS sequence"/>
</dbReference>
<reference evidence="3 4" key="1">
    <citation type="submission" date="2020-06" db="EMBL/GenBank/DDBJ databases">
        <authorList>
            <person name="Isaeva M.P."/>
            <person name="Chernysheva N.Y."/>
        </authorList>
    </citation>
    <scope>NUCLEOTIDE SEQUENCE [LARGE SCALE GENOMIC DNA]</scope>
    <source>
        <strain evidence="3 4">KMM 6746</strain>
    </source>
</reference>
<evidence type="ECO:0000256" key="1">
    <source>
        <dbReference type="ARBA" id="ARBA00022723"/>
    </source>
</evidence>
<keyword evidence="1" id="KW-0479">Metal-binding</keyword>
<protein>
    <submittedName>
        <fullName evidence="3">VOC family protein</fullName>
    </submittedName>
</protein>
<evidence type="ECO:0000259" key="2">
    <source>
        <dbReference type="PROSITE" id="PS51819"/>
    </source>
</evidence>
<comment type="caution">
    <text evidence="3">The sequence shown here is derived from an EMBL/GenBank/DDBJ whole genome shotgun (WGS) entry which is preliminary data.</text>
</comment>
<gene>
    <name evidence="3" type="ORF">HW347_07680</name>
</gene>
<dbReference type="Gene3D" id="3.10.180.10">
    <property type="entry name" value="2,3-Dihydroxybiphenyl 1,2-Dioxygenase, domain 1"/>
    <property type="match status" value="2"/>
</dbReference>
<accession>A0ABS5WCR0</accession>
<proteinExistence type="predicted"/>
<organism evidence="3 4">
    <name type="scientific">Zobellia barbeyronii</name>
    <dbReference type="NCBI Taxonomy" id="2748009"/>
    <lineage>
        <taxon>Bacteria</taxon>
        <taxon>Pseudomonadati</taxon>
        <taxon>Bacteroidota</taxon>
        <taxon>Flavobacteriia</taxon>
        <taxon>Flavobacteriales</taxon>
        <taxon>Flavobacteriaceae</taxon>
        <taxon>Zobellia</taxon>
    </lineage>
</organism>
<reference evidence="4" key="2">
    <citation type="submission" date="2023-07" db="EMBL/GenBank/DDBJ databases">
        <title>Zobellia barbeyronii sp. nov., a new marine flavobacterium, isolated from green and red algae.</title>
        <authorList>
            <person name="Nedashkovskaya O.I."/>
            <person name="Otstavnykh N."/>
            <person name="Zhukova N."/>
            <person name="Guzev K."/>
            <person name="Chausova V."/>
            <person name="Tekutyeva L."/>
            <person name="Mikhailov V."/>
            <person name="Isaeva M."/>
        </authorList>
    </citation>
    <scope>NUCLEOTIDE SEQUENCE [LARGE SCALE GENOMIC DNA]</scope>
    <source>
        <strain evidence="4">KMM 6746</strain>
    </source>
</reference>
<feature type="domain" description="VOC" evidence="2">
    <location>
        <begin position="156"/>
        <end position="307"/>
    </location>
</feature>
<dbReference type="PROSITE" id="PS51819">
    <property type="entry name" value="VOC"/>
    <property type="match status" value="1"/>
</dbReference>
<dbReference type="CDD" id="cd06587">
    <property type="entry name" value="VOC"/>
    <property type="match status" value="1"/>
</dbReference>
<dbReference type="InterPro" id="IPR037523">
    <property type="entry name" value="VOC_core"/>
</dbReference>
<sequence length="348" mass="38857">MHKIINGIQQIGIGVTDVKAVFNWYRAHLGFDIMVFNDLATANLMTQYTAGNAEQRQAILALNMAGGGGLEIWQFKNRKPQPPIHPVQFGDLGINAIKIRSANINEIHKALCDSNITELSEIHQGSHFYFKDPWGNQVQLVDEQYKFVKNEGDSGGILGVIIGVSDMDASLYFYNKLLGYDTAVSDSSGVFEELSNGHGNNFRRVLLTRSNRHSGGFGQLYGPSQIELIQALDRVPNTIFKDRLWGDLGFIHLCFDVSGLNFLRDEAKEAGHSFTVDSANSFDMGDAAGRFAYMEDPDGTLIELVETHRVPVFKKLGVFINLKTRNPQKPLPKWMVKLMAVHKVKKDI</sequence>
<evidence type="ECO:0000313" key="3">
    <source>
        <dbReference type="EMBL" id="MBT2161142.1"/>
    </source>
</evidence>
<dbReference type="PANTHER" id="PTHR43048">
    <property type="entry name" value="METHYLMALONYL-COA EPIMERASE"/>
    <property type="match status" value="1"/>
</dbReference>
<dbReference type="PANTHER" id="PTHR43048:SF3">
    <property type="entry name" value="METHYLMALONYL-COA EPIMERASE, MITOCHONDRIAL"/>
    <property type="match status" value="1"/>
</dbReference>
<evidence type="ECO:0000313" key="4">
    <source>
        <dbReference type="Proteomes" id="UP000740413"/>
    </source>
</evidence>